<proteinExistence type="predicted"/>
<dbReference type="HOGENOM" id="CLU_2246616_0_0_9"/>
<dbReference type="OrthoDB" id="9995593at2"/>
<keyword evidence="3" id="KW-1185">Reference proteome</keyword>
<protein>
    <submittedName>
        <fullName evidence="2">Uncharacterized protein</fullName>
    </submittedName>
</protein>
<organism evidence="2 3">
    <name type="scientific">Schleiferilactobacillus shenzhenensis LY-73</name>
    <dbReference type="NCBI Taxonomy" id="1231336"/>
    <lineage>
        <taxon>Bacteria</taxon>
        <taxon>Bacillati</taxon>
        <taxon>Bacillota</taxon>
        <taxon>Bacilli</taxon>
        <taxon>Lactobacillales</taxon>
        <taxon>Lactobacillaceae</taxon>
        <taxon>Schleiferilactobacillus</taxon>
    </lineage>
</organism>
<dbReference type="EMBL" id="KI271590">
    <property type="protein sequence ID" value="ERL64971.1"/>
    <property type="molecule type" value="Genomic_DNA"/>
</dbReference>
<dbReference type="Proteomes" id="UP000030647">
    <property type="component" value="Unassembled WGS sequence"/>
</dbReference>
<reference evidence="3" key="1">
    <citation type="journal article" date="2013" name="Genome Announc.">
        <title>Whole-Genome Sequencing of Lactobacillus shenzhenensis Strain LY-73T.</title>
        <authorList>
            <person name="Lin Z."/>
            <person name="Liu Z."/>
            <person name="Yang R."/>
            <person name="Zou Y."/>
            <person name="Wan D."/>
            <person name="Chen J."/>
            <person name="Guo M."/>
            <person name="Zhao J."/>
            <person name="Fang C."/>
            <person name="Yang R."/>
            <person name="Liu F."/>
        </authorList>
    </citation>
    <scope>NUCLEOTIDE SEQUENCE [LARGE SCALE GENOMIC DNA]</scope>
    <source>
        <strain evidence="3">LY-73</strain>
    </source>
</reference>
<sequence>MADMAGVSNYILFTSDDQQRLLITIQNDAVDGISRNSFLALERVLACLGMYGVSFRIAHHEKNQQSTPISFVQLRIDAQDAQRLNEQLDAEERMQEQSIKNHQS</sequence>
<dbReference type="AlphaFoldDB" id="U4TJH0"/>
<feature type="coiled-coil region" evidence="1">
    <location>
        <begin position="71"/>
        <end position="101"/>
    </location>
</feature>
<evidence type="ECO:0000313" key="2">
    <source>
        <dbReference type="EMBL" id="ERL64971.1"/>
    </source>
</evidence>
<evidence type="ECO:0000256" key="1">
    <source>
        <dbReference type="SAM" id="Coils"/>
    </source>
</evidence>
<gene>
    <name evidence="2" type="ORF">L248_3133</name>
</gene>
<dbReference type="RefSeq" id="WP_022529718.1">
    <property type="nucleotide sequence ID" value="NZ_KI271590.1"/>
</dbReference>
<name>U4TJH0_9LACO</name>
<evidence type="ECO:0000313" key="3">
    <source>
        <dbReference type="Proteomes" id="UP000030647"/>
    </source>
</evidence>
<accession>U4TJH0</accession>
<keyword evidence="1" id="KW-0175">Coiled coil</keyword>
<dbReference type="eggNOG" id="ENOG5030BIR">
    <property type="taxonomic scope" value="Bacteria"/>
</dbReference>